<evidence type="ECO:0000313" key="3">
    <source>
        <dbReference type="Proteomes" id="UP000031843"/>
    </source>
</evidence>
<accession>A0A0C4YMY4</accession>
<keyword evidence="3" id="KW-1185">Reference proteome</keyword>
<evidence type="ECO:0000313" key="2">
    <source>
        <dbReference type="EMBL" id="AJG23424.1"/>
    </source>
</evidence>
<dbReference type="Pfam" id="PF20698">
    <property type="entry name" value="PIN-TPR-GreABC"/>
    <property type="match status" value="1"/>
</dbReference>
<evidence type="ECO:0000259" key="1">
    <source>
        <dbReference type="Pfam" id="PF20698"/>
    </source>
</evidence>
<dbReference type="STRING" id="68895.RR42_s1836"/>
<name>A0A0C4YMY4_9BURK</name>
<dbReference type="Gene3D" id="1.25.40.10">
    <property type="entry name" value="Tetratricopeptide repeat domain"/>
    <property type="match status" value="1"/>
</dbReference>
<dbReference type="InterPro" id="IPR048987">
    <property type="entry name" value="PIN-TPR-GreABC"/>
</dbReference>
<organism evidence="2 3">
    <name type="scientific">Cupriavidus basilensis</name>
    <dbReference type="NCBI Taxonomy" id="68895"/>
    <lineage>
        <taxon>Bacteria</taxon>
        <taxon>Pseudomonadati</taxon>
        <taxon>Pseudomonadota</taxon>
        <taxon>Betaproteobacteria</taxon>
        <taxon>Burkholderiales</taxon>
        <taxon>Burkholderiaceae</taxon>
        <taxon>Cupriavidus</taxon>
    </lineage>
</organism>
<dbReference type="InterPro" id="IPR011990">
    <property type="entry name" value="TPR-like_helical_dom_sf"/>
</dbReference>
<proteinExistence type="predicted"/>
<dbReference type="KEGG" id="cbw:RR42_s1836"/>
<sequence length="1348" mass="148992">MVARVIRRHRTRKAYRMRAFEIEISKPTNADSFENMCTDVYGVVFDDPTPKRNGRSGQKQGGVDIFVTSRAGRIGIQCKRYVDGGVTTKTIDDEVAAADAAGWKIVRLIIATTAASDTALVKHAQEVSDLRQANGQFLVEVESWTEICNHIQRYDALHPKYSPNSAGGAIAVLREQGERTGAQIAAMPATMEATFKAALLQMLPTGRTDSPNGLVTRQLDKVNDLLRGLKFQAAQELLATLETEIASFDRHQKARWTLQNGIAHWQQNREEVAAEWFLRAYDLFWDDERIAANKIRAHIIQGDLKLANAEGARLLGLFPLSLHVWLAATNARICENEDLTEAELPARFREEADALQMMAYAFYRQQSDLAVTYARRALRAKDAGLFTRKGAAGIIVSVAGKDGISADFDAYAEDLREGLDEVIAAFEPAATELWRIENSQHRAEAASHVALAHMLTGKPGVALAICERIETEIPEYADNVAALHIGSLLFLRRHEDLVKFSIAHLNALDEDGLLLAAETAANRGESEAFARITHALREHAPDEKPVVKLLEMVCACNSGQSEKVVKEVSETPADGLDLITLSAFAGLMLNAGRDSEALRFVEVIKKRVSTHSSSRERLIVADILIRADQFSDAVGLLESVDPSGRSLPIQTRRLRALLFGGYRRKSKDLLEKVPPEWLSDDAFRRLAMGVAQEANDWSQLELLARLHREAHPERAEAWVFWYQVVLHTRPPAQIRNAFSEAPERLTGTLKQIAHLAAAELQYGKPEVGYARLYRMFRSNMDDVSAASSYLMGVLIGHRARHGRTHFPEVRPGSMVTLEGADRSIVKIVIDPAGMTDLPKSARFLAADSPLAKTMLGLACGDTVDIEGTFDVRNFTIREISDAHQGLGEYAHELLSKSLEPAPGLQLFSLTEKEDGNLDVSPIHDRLKAQTQRSKSVMEQYAESKLPLGLCAQMLGADGMQMVFSWDQRNPPLASGVTTAPELEAASALLLDQSFPVVMDALTLAELVRFGQGDLLSVLPRVYVCRGTYDRFKQAEVEALDSRAEGHAADIDGQFAFLPITEEARKWKASQYTEALRLMDEHCEVCPVYGPEQMPHELILLKDLLDTDTYDALALCLEKGAALFSVDERLRNWVYGVFGIKGVFPYLVAMKGLQDGKISRGDHAEFALNSALHNRTVFALHADDVFWGLQQPQMAARTLEFVATHLATALNRRYAIGLARDLIQGMPNVSMQYGAVVEFVKFIANGLFRRKDNVTGMREGFARWLRQVADMLFAYTSPYPATREIPREDKAEFLNVLEHGLETGIALAGEGGAIEPPAIGALYCRTGFVVHQPNAKALTNVTVSPATAS</sequence>
<reference evidence="2 3" key="1">
    <citation type="journal article" date="2015" name="Genome Announc.">
        <title>Complete Genome Sequence of Cupriavidus basilensis 4G11, Isolated from the Oak Ridge Field Research Center Site.</title>
        <authorList>
            <person name="Ray J."/>
            <person name="Waters R.J."/>
            <person name="Skerker J.M."/>
            <person name="Kuehl J.V."/>
            <person name="Price M.N."/>
            <person name="Huang J."/>
            <person name="Chakraborty R."/>
            <person name="Arkin A.P."/>
            <person name="Deutschbauer A."/>
        </authorList>
    </citation>
    <scope>NUCLEOTIDE SEQUENCE [LARGE SCALE GENOMIC DNA]</scope>
    <source>
        <strain evidence="2">4G11</strain>
    </source>
</reference>
<dbReference type="Proteomes" id="UP000031843">
    <property type="component" value="Chromosome secondary"/>
</dbReference>
<gene>
    <name evidence="2" type="ORF">RR42_s1836</name>
</gene>
<feature type="domain" description="PIN" evidence="1">
    <location>
        <begin position="997"/>
        <end position="1132"/>
    </location>
</feature>
<dbReference type="EMBL" id="CP010537">
    <property type="protein sequence ID" value="AJG23424.1"/>
    <property type="molecule type" value="Genomic_DNA"/>
</dbReference>
<protein>
    <recommendedName>
        <fullName evidence="1">PIN domain-containing protein</fullName>
    </recommendedName>
</protein>